<dbReference type="AlphaFoldDB" id="A0AAU9ZPZ4"/>
<evidence type="ECO:0000313" key="9">
    <source>
        <dbReference type="Proteomes" id="UP001152836"/>
    </source>
</evidence>
<feature type="compositionally biased region" description="Basic and acidic residues" evidence="6">
    <location>
        <begin position="681"/>
        <end position="690"/>
    </location>
</feature>
<evidence type="ECO:0000259" key="7">
    <source>
        <dbReference type="SMART" id="SM00454"/>
    </source>
</evidence>
<protein>
    <submittedName>
        <fullName evidence="8">Sfmbt2 protein</fullName>
    </submittedName>
</protein>
<feature type="compositionally biased region" description="Basic and acidic residues" evidence="6">
    <location>
        <begin position="704"/>
        <end position="714"/>
    </location>
</feature>
<dbReference type="EMBL" id="CALSGD010001469">
    <property type="protein sequence ID" value="CAH6811300.1"/>
    <property type="molecule type" value="Genomic_DNA"/>
</dbReference>
<evidence type="ECO:0000256" key="3">
    <source>
        <dbReference type="ARBA" id="ARBA00022737"/>
    </source>
</evidence>
<evidence type="ECO:0000256" key="6">
    <source>
        <dbReference type="SAM" id="MobiDB-lite"/>
    </source>
</evidence>
<dbReference type="InterPro" id="IPR037604">
    <property type="entry name" value="Scm-like-4MBT1/2_SAM"/>
</dbReference>
<dbReference type="CDD" id="cd20118">
    <property type="entry name" value="MBT_SFMBT2_rpt4"/>
    <property type="match status" value="1"/>
</dbReference>
<dbReference type="InterPro" id="IPR001660">
    <property type="entry name" value="SAM"/>
</dbReference>
<dbReference type="GO" id="GO:0003682">
    <property type="term" value="F:chromatin binding"/>
    <property type="evidence" value="ECO:0007669"/>
    <property type="project" value="TreeGrafter"/>
</dbReference>
<keyword evidence="9" id="KW-1185">Reference proteome</keyword>
<feature type="compositionally biased region" description="Acidic residues" evidence="6">
    <location>
        <begin position="715"/>
        <end position="724"/>
    </location>
</feature>
<feature type="domain" description="SAM" evidence="7">
    <location>
        <begin position="733"/>
        <end position="799"/>
    </location>
</feature>
<name>A0AAU9ZPZ4_PHORO</name>
<comment type="subcellular location">
    <subcellularLocation>
        <location evidence="1">Nucleus</location>
    </subcellularLocation>
</comment>
<dbReference type="InterPro" id="IPR050548">
    <property type="entry name" value="PcG_chromatin_remod_factors"/>
</dbReference>
<gene>
    <name evidence="8" type="primary">Sfmbt2</name>
    <name evidence="8" type="ORF">PHOROB_LOCUS10929</name>
</gene>
<dbReference type="Pfam" id="PF12140">
    <property type="entry name" value="SLED"/>
    <property type="match status" value="1"/>
</dbReference>
<dbReference type="InterPro" id="IPR038348">
    <property type="entry name" value="SLED_sf"/>
</dbReference>
<dbReference type="InterPro" id="IPR047355">
    <property type="entry name" value="MBT_SFMBT2_rpt4"/>
</dbReference>
<sequence length="806" mass="91002">MEEPGRQIQKHTGTSREGLGILQSHRNTCFSSFIILITFRHSSCTLLSSPVPLPPTNPHPISFLLPREQTSMGHLQSLSYCLEQGLGPPPSIKEKYTDWTEFLIRDLTGSRTAPANLLEGPLRGKGPIDLITVDSLIELQDSQNPFQYWIVSVIENVGGRLRLRYVGLEDTESYDQWLFYLDYRLRPVGWCQENKYRMDPPSELYPLKMTSEWKCALEKALIVAAESPLPMEVFKVFNNHFFQVTIDDLRPEPNKLSMLCHADSLGILPVQWCLKNGVNLTPPKGYSGQDFDWADYHKQHGAEEAPPFCFRNAAFNRGFSKNMKLEAVNPRNPGELCVASVVSVKGRLLWLHLEGLQTPIPEVIVDMDSMDIFPVGWCEANFYPLTTPHKAVSDKKRKIAVVQPEKQLSSTVPVEKIPHDLCLFPHMDTAAGTVNGKYCCPQLFVNHRCFSGPFLNKGRIAELPQSVGPGKCVLVLKEVLSMIINAAYKPGRVLRELQLVEDPHWNFQEETLKAKYRGKTYRAVVKIVRTSDQVSNFCRRVCAKLECCPNLFSPVLISENCPENCSVHTKTKYTYYYGKRKKIVKPPIGESTIESGHPKPARRRKRRKSVFVQKRRRSSAVDFPAGSGEESEEEDADALEDDTASEETGSEVRDDQTDTSSAEVPSARPRRAVTLRSNSEAVKRPPVERARRARPVPTTASVDEGDKGPTARPEEPEETKQEEEERLILESNPLEWTVTDVVRFIKLTDCAPLAKIFQEQDIDGQALLLLTLPTVQECMELKLGPAIKLCHQIERVKVAFYAQYAN</sequence>
<keyword evidence="3" id="KW-0677">Repeat</keyword>
<accession>A0AAU9ZPZ4</accession>
<evidence type="ECO:0000256" key="2">
    <source>
        <dbReference type="ARBA" id="ARBA00022491"/>
    </source>
</evidence>
<evidence type="ECO:0000256" key="4">
    <source>
        <dbReference type="ARBA" id="ARBA00023242"/>
    </source>
</evidence>
<evidence type="ECO:0000313" key="8">
    <source>
        <dbReference type="EMBL" id="CAH6811300.1"/>
    </source>
</evidence>
<dbReference type="Pfam" id="PF00536">
    <property type="entry name" value="SAM_1"/>
    <property type="match status" value="1"/>
</dbReference>
<dbReference type="GO" id="GO:0042393">
    <property type="term" value="F:histone binding"/>
    <property type="evidence" value="ECO:0007669"/>
    <property type="project" value="InterPro"/>
</dbReference>
<dbReference type="InterPro" id="IPR013761">
    <property type="entry name" value="SAM/pointed_sf"/>
</dbReference>
<reference evidence="8" key="1">
    <citation type="submission" date="2022-06" db="EMBL/GenBank/DDBJ databases">
        <authorList>
            <person name="Andreotti S."/>
            <person name="Wyler E."/>
        </authorList>
    </citation>
    <scope>NUCLEOTIDE SEQUENCE</scope>
</reference>
<dbReference type="Gene3D" id="1.10.150.50">
    <property type="entry name" value="Transcription Factor, Ets-1"/>
    <property type="match status" value="1"/>
</dbReference>
<dbReference type="FunFam" id="1.10.150.50:FF:000027">
    <property type="entry name" value="scm-like with four MBT domains protein 2"/>
    <property type="match status" value="1"/>
</dbReference>
<dbReference type="PANTHER" id="PTHR12247:SF62">
    <property type="entry name" value="SCM-LIKE WITH FOUR MBT DOMAINS PROTEIN 2"/>
    <property type="match status" value="1"/>
</dbReference>
<dbReference type="GO" id="GO:0003714">
    <property type="term" value="F:transcription corepressor activity"/>
    <property type="evidence" value="ECO:0007669"/>
    <property type="project" value="InterPro"/>
</dbReference>
<dbReference type="Proteomes" id="UP001152836">
    <property type="component" value="Unassembled WGS sequence"/>
</dbReference>
<evidence type="ECO:0000256" key="5">
    <source>
        <dbReference type="PROSITE-ProRule" id="PRU00459"/>
    </source>
</evidence>
<dbReference type="PROSITE" id="PS51079">
    <property type="entry name" value="MBT"/>
    <property type="match status" value="2"/>
</dbReference>
<dbReference type="SMART" id="SM00561">
    <property type="entry name" value="MBT"/>
    <property type="match status" value="3"/>
</dbReference>
<dbReference type="Gene3D" id="3.90.1150.190">
    <property type="entry name" value="SLED domain"/>
    <property type="match status" value="1"/>
</dbReference>
<keyword evidence="2" id="KW-0678">Repressor</keyword>
<dbReference type="PANTHER" id="PTHR12247">
    <property type="entry name" value="POLYCOMB GROUP PROTEIN"/>
    <property type="match status" value="1"/>
</dbReference>
<dbReference type="SUPFAM" id="SSF47769">
    <property type="entry name" value="SAM/Pointed domain"/>
    <property type="match status" value="1"/>
</dbReference>
<dbReference type="Gene3D" id="2.30.30.140">
    <property type="match status" value="3"/>
</dbReference>
<dbReference type="CDD" id="cd09581">
    <property type="entry name" value="SAM_Scm-like-4MBT1_2"/>
    <property type="match status" value="1"/>
</dbReference>
<feature type="region of interest" description="Disordered" evidence="6">
    <location>
        <begin position="588"/>
        <end position="724"/>
    </location>
</feature>
<dbReference type="FunFam" id="3.90.1150.190:FF:000002">
    <property type="entry name" value="Scm-like with four MBT domains protein 2"/>
    <property type="match status" value="1"/>
</dbReference>
<keyword evidence="4" id="KW-0539">Nucleus</keyword>
<feature type="repeat" description="MBT" evidence="5">
    <location>
        <begin position="97"/>
        <end position="201"/>
    </location>
</feature>
<dbReference type="InterPro" id="IPR021987">
    <property type="entry name" value="SLED"/>
</dbReference>
<dbReference type="GO" id="GO:0005634">
    <property type="term" value="C:nucleus"/>
    <property type="evidence" value="ECO:0007669"/>
    <property type="project" value="UniProtKB-SubCell"/>
</dbReference>
<dbReference type="Pfam" id="PF02820">
    <property type="entry name" value="MBT"/>
    <property type="match status" value="3"/>
</dbReference>
<feature type="compositionally biased region" description="Acidic residues" evidence="6">
    <location>
        <begin position="629"/>
        <end position="649"/>
    </location>
</feature>
<dbReference type="InterPro" id="IPR004092">
    <property type="entry name" value="Mbt"/>
</dbReference>
<feature type="repeat" description="MBT" evidence="5">
    <location>
        <begin position="291"/>
        <end position="388"/>
    </location>
</feature>
<evidence type="ECO:0000256" key="1">
    <source>
        <dbReference type="ARBA" id="ARBA00004123"/>
    </source>
</evidence>
<comment type="caution">
    <text evidence="8">The sequence shown here is derived from an EMBL/GenBank/DDBJ whole genome shotgun (WGS) entry which is preliminary data.</text>
</comment>
<feature type="compositionally biased region" description="Basic residues" evidence="6">
    <location>
        <begin position="599"/>
        <end position="618"/>
    </location>
</feature>
<dbReference type="CDD" id="cd20114">
    <property type="entry name" value="MBT_SFMBT2_rpt2"/>
    <property type="match status" value="1"/>
</dbReference>
<organism evidence="8 9">
    <name type="scientific">Phodopus roborovskii</name>
    <name type="common">Roborovski's desert hamster</name>
    <name type="synonym">Cricetulus roborovskii</name>
    <dbReference type="NCBI Taxonomy" id="109678"/>
    <lineage>
        <taxon>Eukaryota</taxon>
        <taxon>Metazoa</taxon>
        <taxon>Chordata</taxon>
        <taxon>Craniata</taxon>
        <taxon>Vertebrata</taxon>
        <taxon>Euteleostomi</taxon>
        <taxon>Mammalia</taxon>
        <taxon>Eutheria</taxon>
        <taxon>Euarchontoglires</taxon>
        <taxon>Glires</taxon>
        <taxon>Rodentia</taxon>
        <taxon>Myomorpha</taxon>
        <taxon>Muroidea</taxon>
        <taxon>Cricetidae</taxon>
        <taxon>Cricetinae</taxon>
        <taxon>Phodopus</taxon>
    </lineage>
</organism>
<proteinExistence type="predicted"/>
<dbReference type="FunFam" id="2.30.30.140:FF:000072">
    <property type="entry name" value="Scm like with four mbt domains 2"/>
    <property type="match status" value="1"/>
</dbReference>
<dbReference type="SUPFAM" id="SSF63748">
    <property type="entry name" value="Tudor/PWWP/MBT"/>
    <property type="match status" value="3"/>
</dbReference>
<dbReference type="SMART" id="SM00454">
    <property type="entry name" value="SAM"/>
    <property type="match status" value="1"/>
</dbReference>